<reference evidence="1 2" key="1">
    <citation type="submission" date="2019-01" db="EMBL/GenBank/DDBJ databases">
        <title>Comparative genomic analysis identifies haemin-independent Haemophilus haemolyticus: a formal re-classification of Haemophilus intermedius.</title>
        <authorList>
            <person name="Harris T.M."/>
            <person name="Price E.P."/>
            <person name="Sarovich D.S."/>
            <person name="Norskov-Lauritsen N."/>
            <person name="Beissbarth J."/>
            <person name="Chang A.B."/>
            <person name="Smith-Vaughan H.C."/>
        </authorList>
    </citation>
    <scope>NUCLEOTIDE SEQUENCE [LARGE SCALE GENOMIC DNA]</scope>
    <source>
        <strain evidence="1 2">CCUG 30218</strain>
    </source>
</reference>
<dbReference type="EMBL" id="SDPI01000034">
    <property type="protein sequence ID" value="TPG98612.1"/>
    <property type="molecule type" value="Genomic_DNA"/>
</dbReference>
<accession>A0A502JMM4</accession>
<name>A0A502JMM4_HAEHA</name>
<evidence type="ECO:0000313" key="2">
    <source>
        <dbReference type="Proteomes" id="UP000318695"/>
    </source>
</evidence>
<gene>
    <name evidence="1" type="ORF">EUX54_06875</name>
</gene>
<comment type="caution">
    <text evidence="1">The sequence shown here is derived from an EMBL/GenBank/DDBJ whole genome shotgun (WGS) entry which is preliminary data.</text>
</comment>
<dbReference type="AlphaFoldDB" id="A0A502JMM4"/>
<proteinExistence type="predicted"/>
<protein>
    <submittedName>
        <fullName evidence="1">Uncharacterized protein</fullName>
    </submittedName>
</protein>
<dbReference type="Proteomes" id="UP000318695">
    <property type="component" value="Unassembled WGS sequence"/>
</dbReference>
<organism evidence="1 2">
    <name type="scientific">Haemophilus haemolyticus</name>
    <dbReference type="NCBI Taxonomy" id="726"/>
    <lineage>
        <taxon>Bacteria</taxon>
        <taxon>Pseudomonadati</taxon>
        <taxon>Pseudomonadota</taxon>
        <taxon>Gammaproteobacteria</taxon>
        <taxon>Pasteurellales</taxon>
        <taxon>Pasteurellaceae</taxon>
        <taxon>Haemophilus</taxon>
    </lineage>
</organism>
<sequence>MIKKLEDFYKKYRDHYSDDFRLRIHRSLSWIKQAYNTEEQDVKFILLWISFNAAYANEFSETLGDKNTFLNFLKKICQFDVEHKLHSILADAHKSSFDKLIDTPYTFQPFWDCHNGKRKNFDWKVEFNETRYNAIISLRKKKTHVVLQIVFGHLYTLRNQIVHGGATFNSQVNRTQINECITLLSSLIVVMLDIMMKNNDEMDWGKPFYPVVK</sequence>
<evidence type="ECO:0000313" key="1">
    <source>
        <dbReference type="EMBL" id="TPG98612.1"/>
    </source>
</evidence>
<dbReference type="RefSeq" id="WP_139989747.1">
    <property type="nucleotide sequence ID" value="NZ_SDPI01000034.1"/>
</dbReference>